<evidence type="ECO:0000256" key="7">
    <source>
        <dbReference type="ARBA" id="ARBA00023163"/>
    </source>
</evidence>
<dbReference type="GO" id="GO:0008270">
    <property type="term" value="F:zinc ion binding"/>
    <property type="evidence" value="ECO:0007669"/>
    <property type="project" value="UniProtKB-KW"/>
</dbReference>
<evidence type="ECO:0000259" key="11">
    <source>
        <dbReference type="PROSITE" id="PS50157"/>
    </source>
</evidence>
<dbReference type="PANTHER" id="PTHR26374:SF456">
    <property type="entry name" value="ZINC FINGER PROTEIN ZAT5-LIKE"/>
    <property type="match status" value="1"/>
</dbReference>
<feature type="region of interest" description="Disordered" evidence="10">
    <location>
        <begin position="1"/>
        <end position="54"/>
    </location>
</feature>
<dbReference type="OrthoDB" id="6077919at2759"/>
<sequence>MLAQEDIIPIKRKRSKRPRQSSPLALTMSASFSGTTSDLNSDDKSTIGRDEDHEEEDMANCLILLARGQPPTVVDAATAASFRCKTCDKKFTSFQALGGHRASHKKLSVAPHENEPSGGEITILSLRVPTAPDEKKAARVHECSLCGARFGSGQALGGHMRRHRPLATRDVAKRPRTVLSLDLNLPAVAEDARGECETDNEFALSLPHEQVIVFSATSLVDYCQY</sequence>
<dbReference type="GO" id="GO:0005634">
    <property type="term" value="C:nucleus"/>
    <property type="evidence" value="ECO:0007669"/>
    <property type="project" value="UniProtKB-SubCell"/>
</dbReference>
<dbReference type="PANTHER" id="PTHR26374">
    <property type="entry name" value="ZINC FINGER PROTEIN ZAT5"/>
    <property type="match status" value="1"/>
</dbReference>
<dbReference type="Pfam" id="PF13912">
    <property type="entry name" value="zf-C2H2_6"/>
    <property type="match status" value="2"/>
</dbReference>
<dbReference type="PROSITE" id="PS50157">
    <property type="entry name" value="ZINC_FINGER_C2H2_2"/>
    <property type="match status" value="2"/>
</dbReference>
<proteinExistence type="predicted"/>
<organism evidence="12 13">
    <name type="scientific">Striga asiatica</name>
    <name type="common">Asiatic witchweed</name>
    <name type="synonym">Buchnera asiatica</name>
    <dbReference type="NCBI Taxonomy" id="4170"/>
    <lineage>
        <taxon>Eukaryota</taxon>
        <taxon>Viridiplantae</taxon>
        <taxon>Streptophyta</taxon>
        <taxon>Embryophyta</taxon>
        <taxon>Tracheophyta</taxon>
        <taxon>Spermatophyta</taxon>
        <taxon>Magnoliopsida</taxon>
        <taxon>eudicotyledons</taxon>
        <taxon>Gunneridae</taxon>
        <taxon>Pentapetalae</taxon>
        <taxon>asterids</taxon>
        <taxon>lamiids</taxon>
        <taxon>Lamiales</taxon>
        <taxon>Orobanchaceae</taxon>
        <taxon>Buchnereae</taxon>
        <taxon>Striga</taxon>
    </lineage>
</organism>
<keyword evidence="4 9" id="KW-0863">Zinc-finger</keyword>
<feature type="compositionally biased region" description="Basic residues" evidence="10">
    <location>
        <begin position="10"/>
        <end position="19"/>
    </location>
</feature>
<reference evidence="13" key="1">
    <citation type="journal article" date="2019" name="Curr. Biol.">
        <title>Genome Sequence of Striga asiatica Provides Insight into the Evolution of Plant Parasitism.</title>
        <authorList>
            <person name="Yoshida S."/>
            <person name="Kim S."/>
            <person name="Wafula E.K."/>
            <person name="Tanskanen J."/>
            <person name="Kim Y.M."/>
            <person name="Honaas L."/>
            <person name="Yang Z."/>
            <person name="Spallek T."/>
            <person name="Conn C.E."/>
            <person name="Ichihashi Y."/>
            <person name="Cheong K."/>
            <person name="Cui S."/>
            <person name="Der J.P."/>
            <person name="Gundlach H."/>
            <person name="Jiao Y."/>
            <person name="Hori C."/>
            <person name="Ishida J.K."/>
            <person name="Kasahara H."/>
            <person name="Kiba T."/>
            <person name="Kim M.S."/>
            <person name="Koo N."/>
            <person name="Laohavisit A."/>
            <person name="Lee Y.H."/>
            <person name="Lumba S."/>
            <person name="McCourt P."/>
            <person name="Mortimer J.C."/>
            <person name="Mutuku J.M."/>
            <person name="Nomura T."/>
            <person name="Sasaki-Sekimoto Y."/>
            <person name="Seto Y."/>
            <person name="Wang Y."/>
            <person name="Wakatake T."/>
            <person name="Sakakibara H."/>
            <person name="Demura T."/>
            <person name="Yamaguchi S."/>
            <person name="Yoneyama K."/>
            <person name="Manabe R.I."/>
            <person name="Nelson D.C."/>
            <person name="Schulman A.H."/>
            <person name="Timko M.P."/>
            <person name="dePamphilis C.W."/>
            <person name="Choi D."/>
            <person name="Shirasu K."/>
        </authorList>
    </citation>
    <scope>NUCLEOTIDE SEQUENCE [LARGE SCALE GENOMIC DNA]</scope>
    <source>
        <strain evidence="13">cv. UVA1</strain>
    </source>
</reference>
<dbReference type="InterPro" id="IPR036236">
    <property type="entry name" value="Znf_C2H2_sf"/>
</dbReference>
<evidence type="ECO:0000313" key="13">
    <source>
        <dbReference type="Proteomes" id="UP000325081"/>
    </source>
</evidence>
<dbReference type="SMART" id="SM00355">
    <property type="entry name" value="ZnF_C2H2"/>
    <property type="match status" value="2"/>
</dbReference>
<evidence type="ECO:0000256" key="5">
    <source>
        <dbReference type="ARBA" id="ARBA00022833"/>
    </source>
</evidence>
<evidence type="ECO:0000256" key="2">
    <source>
        <dbReference type="ARBA" id="ARBA00022723"/>
    </source>
</evidence>
<accession>A0A5A7PVQ4</accession>
<dbReference type="Proteomes" id="UP000325081">
    <property type="component" value="Unassembled WGS sequence"/>
</dbReference>
<keyword evidence="3" id="KW-0677">Repeat</keyword>
<dbReference type="PROSITE" id="PS00028">
    <property type="entry name" value="ZINC_FINGER_C2H2_1"/>
    <property type="match status" value="2"/>
</dbReference>
<dbReference type="AlphaFoldDB" id="A0A5A7PVQ4"/>
<name>A0A5A7PVQ4_STRAF</name>
<evidence type="ECO:0000256" key="4">
    <source>
        <dbReference type="ARBA" id="ARBA00022771"/>
    </source>
</evidence>
<dbReference type="Gene3D" id="3.30.160.60">
    <property type="entry name" value="Classic Zinc Finger"/>
    <property type="match status" value="1"/>
</dbReference>
<feature type="compositionally biased region" description="Basic and acidic residues" evidence="10">
    <location>
        <begin position="41"/>
        <end position="51"/>
    </location>
</feature>
<evidence type="ECO:0000313" key="12">
    <source>
        <dbReference type="EMBL" id="GER36844.1"/>
    </source>
</evidence>
<feature type="compositionally biased region" description="Polar residues" evidence="10">
    <location>
        <begin position="28"/>
        <end position="39"/>
    </location>
</feature>
<feature type="domain" description="C2H2-type" evidence="11">
    <location>
        <begin position="82"/>
        <end position="104"/>
    </location>
</feature>
<keyword evidence="7" id="KW-0804">Transcription</keyword>
<gene>
    <name evidence="12" type="ORF">STAS_13222</name>
</gene>
<dbReference type="EMBL" id="BKCP01005228">
    <property type="protein sequence ID" value="GER36844.1"/>
    <property type="molecule type" value="Genomic_DNA"/>
</dbReference>
<comment type="caution">
    <text evidence="12">The sequence shown here is derived from an EMBL/GenBank/DDBJ whole genome shotgun (WGS) entry which is preliminary data.</text>
</comment>
<evidence type="ECO:0000256" key="10">
    <source>
        <dbReference type="SAM" id="MobiDB-lite"/>
    </source>
</evidence>
<evidence type="ECO:0000256" key="6">
    <source>
        <dbReference type="ARBA" id="ARBA00023015"/>
    </source>
</evidence>
<keyword evidence="5" id="KW-0862">Zinc</keyword>
<keyword evidence="2" id="KW-0479">Metal-binding</keyword>
<keyword evidence="6" id="KW-0805">Transcription regulation</keyword>
<keyword evidence="8" id="KW-0539">Nucleus</keyword>
<comment type="subcellular location">
    <subcellularLocation>
        <location evidence="1">Nucleus</location>
    </subcellularLocation>
</comment>
<keyword evidence="13" id="KW-1185">Reference proteome</keyword>
<dbReference type="InterPro" id="IPR013087">
    <property type="entry name" value="Znf_C2H2_type"/>
</dbReference>
<evidence type="ECO:0000256" key="1">
    <source>
        <dbReference type="ARBA" id="ARBA00004123"/>
    </source>
</evidence>
<evidence type="ECO:0000256" key="9">
    <source>
        <dbReference type="PROSITE-ProRule" id="PRU00042"/>
    </source>
</evidence>
<evidence type="ECO:0000256" key="3">
    <source>
        <dbReference type="ARBA" id="ARBA00022737"/>
    </source>
</evidence>
<evidence type="ECO:0000256" key="8">
    <source>
        <dbReference type="ARBA" id="ARBA00023242"/>
    </source>
</evidence>
<feature type="domain" description="C2H2-type" evidence="11">
    <location>
        <begin position="141"/>
        <end position="163"/>
    </location>
</feature>
<dbReference type="SUPFAM" id="SSF57667">
    <property type="entry name" value="beta-beta-alpha zinc fingers"/>
    <property type="match status" value="1"/>
</dbReference>
<protein>
    <submittedName>
        <fullName evidence="12">Zinc finger family protein</fullName>
    </submittedName>
</protein>